<accession>A0ABT1HWB3</accession>
<proteinExistence type="predicted"/>
<reference evidence="2 3" key="1">
    <citation type="submission" date="2022-06" db="EMBL/GenBank/DDBJ databases">
        <title>Genomic Encyclopedia of Archaeal and Bacterial Type Strains, Phase II (KMG-II): from individual species to whole genera.</title>
        <authorList>
            <person name="Goeker M."/>
        </authorList>
    </citation>
    <scope>NUCLEOTIDE SEQUENCE [LARGE SCALE GENOMIC DNA]</scope>
    <source>
        <strain evidence="2 3">DSM 40477</strain>
    </source>
</reference>
<gene>
    <name evidence="2" type="ORF">LX15_003421</name>
</gene>
<dbReference type="RefSeq" id="WP_253670599.1">
    <property type="nucleotide sequence ID" value="NZ_JAMTCP010000019.1"/>
</dbReference>
<comment type="caution">
    <text evidence="2">The sequence shown here is derived from an EMBL/GenBank/DDBJ whole genome shotgun (WGS) entry which is preliminary data.</text>
</comment>
<organism evidence="2 3">
    <name type="scientific">Streptoalloteichus tenebrarius (strain ATCC 17920 / DSM 40477 / JCM 4838 / CBS 697.72 / NBRC 16177 / NCIMB 11028 / NRRL B-12390 / A12253. 1 / ISP 5477)</name>
    <name type="common">Streptomyces tenebrarius</name>
    <dbReference type="NCBI Taxonomy" id="1933"/>
    <lineage>
        <taxon>Bacteria</taxon>
        <taxon>Bacillati</taxon>
        <taxon>Actinomycetota</taxon>
        <taxon>Actinomycetes</taxon>
        <taxon>Pseudonocardiales</taxon>
        <taxon>Pseudonocardiaceae</taxon>
        <taxon>Streptoalloteichus</taxon>
    </lineage>
</organism>
<evidence type="ECO:0000313" key="3">
    <source>
        <dbReference type="Proteomes" id="UP001205311"/>
    </source>
</evidence>
<dbReference type="Proteomes" id="UP001205311">
    <property type="component" value="Unassembled WGS sequence"/>
</dbReference>
<feature type="region of interest" description="Disordered" evidence="1">
    <location>
        <begin position="1"/>
        <end position="42"/>
    </location>
</feature>
<name>A0ABT1HWB3_STRSD</name>
<dbReference type="EMBL" id="JAMTCP010000019">
    <property type="protein sequence ID" value="MCP2259715.1"/>
    <property type="molecule type" value="Genomic_DNA"/>
</dbReference>
<sequence>MRIRRQHRSFAAGEDRSGVDFDEGGLAAAQEPMGAKPPQDTVKAVPRMVSGCDSEGRDLDTAMDVLATFSFVDRANAWR</sequence>
<protein>
    <submittedName>
        <fullName evidence="2">Uncharacterized protein</fullName>
    </submittedName>
</protein>
<evidence type="ECO:0000256" key="1">
    <source>
        <dbReference type="SAM" id="MobiDB-lite"/>
    </source>
</evidence>
<evidence type="ECO:0000313" key="2">
    <source>
        <dbReference type="EMBL" id="MCP2259715.1"/>
    </source>
</evidence>
<keyword evidence="3" id="KW-1185">Reference proteome</keyword>